<dbReference type="RefSeq" id="YP_004306859.1">
    <property type="nucleotide sequence ID" value="NC_015273.1"/>
</dbReference>
<organism evidence="1 2">
    <name type="scientific">Burkholderia phage KS14</name>
    <dbReference type="NCBI Taxonomy" id="910475"/>
    <lineage>
        <taxon>Viruses</taxon>
        <taxon>Duplodnaviria</taxon>
        <taxon>Heunggongvirae</taxon>
        <taxon>Uroviricota</taxon>
        <taxon>Caudoviricetes</taxon>
        <taxon>Peduoviridae</taxon>
        <taxon>Kisquattuordecimvirus</taxon>
        <taxon>Kisquattuordecimvirus KS14</taxon>
    </lineage>
</organism>
<protein>
    <submittedName>
        <fullName evidence="1">Gp15</fullName>
    </submittedName>
</protein>
<evidence type="ECO:0000313" key="1">
    <source>
        <dbReference type="EMBL" id="ADP02360.1"/>
    </source>
</evidence>
<dbReference type="Pfam" id="PF04985">
    <property type="entry name" value="Phage_tube"/>
    <property type="match status" value="1"/>
</dbReference>
<sequence length="171" mass="18677">MNMALPKKLKNFNLFQNGENFAGQIAEVGLPKLSRKMEAWRGGGTNGPIDIDQGQEAIAFEWTAGGFIKSVLAQYGTLKHDGVQLRFAGAYRAEDSTKHDAIEIVVRGRHKEIDFGNAKPGDDTAFKVSTTCSYYKLTVNGETLVEIDLINMVEVVNGDDLLADLRSAIGL</sequence>
<name>E5FFG8_9CAUD</name>
<reference evidence="1 2" key="1">
    <citation type="journal article" date="2010" name="BMC Genomics">
        <title>Genomic analysis and relatedness of P2-like phages of the Burkholderia cepacia complex.</title>
        <authorList>
            <person name="Lynch K.H."/>
            <person name="Stothard P."/>
            <person name="Dennis J.J."/>
        </authorList>
    </citation>
    <scope>NUCLEOTIDE SEQUENCE [LARGE SCALE GENOMIC DNA]</scope>
</reference>
<dbReference type="EMBL" id="HM461982">
    <property type="protein sequence ID" value="ADP02360.1"/>
    <property type="molecule type" value="Genomic_DNA"/>
</dbReference>
<dbReference type="OrthoDB" id="10384at10239"/>
<dbReference type="InterPro" id="IPR006498">
    <property type="entry name" value="Tail_tube"/>
</dbReference>
<dbReference type="NCBIfam" id="TIGR01611">
    <property type="entry name" value="tail_tube"/>
    <property type="match status" value="1"/>
</dbReference>
<dbReference type="GeneID" id="10324363"/>
<accession>E5FFG8</accession>
<dbReference type="KEGG" id="vg:10324363"/>
<dbReference type="Proteomes" id="UP000007026">
    <property type="component" value="Segment"/>
</dbReference>
<keyword evidence="2" id="KW-1185">Reference proteome</keyword>
<gene>
    <name evidence="1" type="primary">15</name>
</gene>
<evidence type="ECO:0000313" key="2">
    <source>
        <dbReference type="Proteomes" id="UP000007026"/>
    </source>
</evidence>
<proteinExistence type="predicted"/>